<dbReference type="Gene3D" id="3.40.1350.10">
    <property type="match status" value="1"/>
</dbReference>
<name>A0A8G1EGH0_9EURY</name>
<dbReference type="GO" id="GO:0003676">
    <property type="term" value="F:nucleic acid binding"/>
    <property type="evidence" value="ECO:0007669"/>
    <property type="project" value="InterPro"/>
</dbReference>
<dbReference type="EMBL" id="CP037968">
    <property type="protein sequence ID" value="QYZ78902.1"/>
    <property type="molecule type" value="Genomic_DNA"/>
</dbReference>
<dbReference type="AlphaFoldDB" id="A0A8G1EGH0"/>
<evidence type="ECO:0000313" key="2">
    <source>
        <dbReference type="Proteomes" id="UP000826709"/>
    </source>
</evidence>
<accession>A0A8G1EGH0</accession>
<dbReference type="Gene3D" id="3.30.565.10">
    <property type="entry name" value="Histidine kinase-like ATPase, C-terminal domain"/>
    <property type="match status" value="1"/>
</dbReference>
<sequence>MVDGDYFTMTILGRTIEHLGTQMYKHRAPAIAELVANCWDAEANSVWITIPEADQYNAVGSVITIIDDGEGMDADAVQGRYLVVGRNRRAEDGGEKNGRKVMGRKGIGKLAGFGLAEKVTVTTWTGVMEKAIQFSMALNQLRIDAGQAREIKFDRYEVDKQEGWPTSGTRIELSDLRHKTPIEISTLKETLARRFSRTTRGEMTILINEEPLVEPNIDTMYVFPENGEYETKKLSDGNIVQYRYRFANKPLRSKELQGFVIYANERTAQVPPFFFNVESTASAQHSTRYVTGEIIADFTDSGTDNDSDVISTDRQELDWEKEELKELHMWGEELVRKVLRECAEMRGGLLENWIMNEPEFTERLSLLDPSTRKEISKFLKVLGEKSEEQDGRTKDLANSLIRAYEFRAFHDVIDDIEQVGQDPEKLEELLGRLYDWKVLESRAILEIIKGRLSIITKLERMIVGNSPETASSRTDDNLHDLLAEYPWIFNPEWQVYVEEKSIGNTLREWGKTDCPEDMESKRVDFLAFDKNSDDLIIIELKRPGHAVEFNEIQRLEQYQVELMKAREPCRRVLVYGGNVNIPQSKWEEMKSADDFEALEWSKMFKRARTFYTHYEGVLSGDVTSGEFQSKKVEIARTRAILDRGSAHRSKEDRIRGLGSSDV</sequence>
<dbReference type="Proteomes" id="UP000826709">
    <property type="component" value="Chromosome"/>
</dbReference>
<dbReference type="Pfam" id="PF13589">
    <property type="entry name" value="HATPase_c_3"/>
    <property type="match status" value="1"/>
</dbReference>
<evidence type="ECO:0000313" key="1">
    <source>
        <dbReference type="EMBL" id="QYZ78902.1"/>
    </source>
</evidence>
<reference evidence="1" key="2">
    <citation type="submission" date="2019-03" db="EMBL/GenBank/DDBJ databases">
        <authorList>
            <person name="Chen S.-C."/>
            <person name="Wu S.-Y."/>
            <person name="Lai M.-C."/>
        </authorList>
    </citation>
    <scope>NUCLEOTIDE SEQUENCE</scope>
    <source>
        <strain evidence="1">ML15</strain>
    </source>
</reference>
<dbReference type="SUPFAM" id="SSF55874">
    <property type="entry name" value="ATPase domain of HSP90 chaperone/DNA topoisomerase II/histidine kinase"/>
    <property type="match status" value="1"/>
</dbReference>
<gene>
    <name evidence="1" type="ORF">E2N92_05415</name>
</gene>
<dbReference type="OrthoDB" id="137416at2157"/>
<reference evidence="1" key="1">
    <citation type="journal article" date="2005" name="Int. J. Syst. Evol. Microbiol.">
        <title>Methanofollis formosanus sp. nov., isolated from a fish pond.</title>
        <authorList>
            <person name="Wu S.Y."/>
            <person name="Chen S.C."/>
            <person name="Lai M.C."/>
        </authorList>
    </citation>
    <scope>NUCLEOTIDE SEQUENCE</scope>
    <source>
        <strain evidence="1">ML15</strain>
    </source>
</reference>
<evidence type="ECO:0008006" key="3">
    <source>
        <dbReference type="Google" id="ProtNLM"/>
    </source>
</evidence>
<dbReference type="RefSeq" id="WP_220682675.1">
    <property type="nucleotide sequence ID" value="NZ_CP037968.1"/>
</dbReference>
<dbReference type="InterPro" id="IPR036890">
    <property type="entry name" value="HATPase_C_sf"/>
</dbReference>
<organism evidence="1 2">
    <name type="scientific">Methanofollis formosanus</name>
    <dbReference type="NCBI Taxonomy" id="299308"/>
    <lineage>
        <taxon>Archaea</taxon>
        <taxon>Methanobacteriati</taxon>
        <taxon>Methanobacteriota</taxon>
        <taxon>Stenosarchaea group</taxon>
        <taxon>Methanomicrobia</taxon>
        <taxon>Methanomicrobiales</taxon>
        <taxon>Methanomicrobiaceae</taxon>
        <taxon>Methanofollis</taxon>
    </lineage>
</organism>
<keyword evidence="2" id="KW-1185">Reference proteome</keyword>
<proteinExistence type="predicted"/>
<protein>
    <recommendedName>
        <fullName evidence="3">ATP-binding protein</fullName>
    </recommendedName>
</protein>
<dbReference type="InterPro" id="IPR011856">
    <property type="entry name" value="tRNA_endonuc-like_dom_sf"/>
</dbReference>
<dbReference type="KEGG" id="mfk:E2N92_05415"/>